<evidence type="ECO:0000313" key="3">
    <source>
        <dbReference type="WBParaSite" id="OFLC_0000922101-mRNA-1"/>
    </source>
</evidence>
<dbReference type="GO" id="GO:0006312">
    <property type="term" value="P:mitotic recombination"/>
    <property type="evidence" value="ECO:0007669"/>
    <property type="project" value="TreeGrafter"/>
</dbReference>
<dbReference type="GO" id="GO:0003697">
    <property type="term" value="F:single-stranded DNA binding"/>
    <property type="evidence" value="ECO:0007669"/>
    <property type="project" value="TreeGrafter"/>
</dbReference>
<dbReference type="GO" id="GO:0070914">
    <property type="term" value="P:UV-damage excision repair"/>
    <property type="evidence" value="ECO:0007669"/>
    <property type="project" value="TreeGrafter"/>
</dbReference>
<accession>A0A183HP10</accession>
<dbReference type="InterPro" id="IPR004579">
    <property type="entry name" value="ERCC1/RAD10/SWI10"/>
</dbReference>
<keyword evidence="2" id="KW-1185">Reference proteome</keyword>
<dbReference type="AlphaFoldDB" id="A0A183HP10"/>
<sequence>AIKFLSVIRSLTASDAQRLIVTFGNIQKIASADIDRLLLCPGLGPTKARNIHAFFRATFQKT</sequence>
<evidence type="ECO:0000313" key="1">
    <source>
        <dbReference type="EMBL" id="VDO59232.1"/>
    </source>
</evidence>
<dbReference type="GO" id="GO:0070522">
    <property type="term" value="C:ERCC4-ERCC1 complex"/>
    <property type="evidence" value="ECO:0007669"/>
    <property type="project" value="TreeGrafter"/>
</dbReference>
<evidence type="ECO:0000313" key="2">
    <source>
        <dbReference type="Proteomes" id="UP000267606"/>
    </source>
</evidence>
<dbReference type="GO" id="GO:0003684">
    <property type="term" value="F:damaged DNA binding"/>
    <property type="evidence" value="ECO:0007669"/>
    <property type="project" value="InterPro"/>
</dbReference>
<dbReference type="SUPFAM" id="SSF47781">
    <property type="entry name" value="RuvA domain 2-like"/>
    <property type="match status" value="1"/>
</dbReference>
<name>A0A183HP10_9BILA</name>
<dbReference type="InterPro" id="IPR010994">
    <property type="entry name" value="RuvA_2-like"/>
</dbReference>
<dbReference type="EMBL" id="UZAJ01011085">
    <property type="protein sequence ID" value="VDO59232.1"/>
    <property type="molecule type" value="Genomic_DNA"/>
</dbReference>
<dbReference type="Gene3D" id="1.10.150.20">
    <property type="entry name" value="5' to 3' exonuclease, C-terminal subdomain"/>
    <property type="match status" value="1"/>
</dbReference>
<protein>
    <submittedName>
        <fullName evidence="3">HHH_2 domain-containing protein</fullName>
    </submittedName>
</protein>
<reference evidence="3" key="1">
    <citation type="submission" date="2016-06" db="UniProtKB">
        <authorList>
            <consortium name="WormBaseParasite"/>
        </authorList>
    </citation>
    <scope>IDENTIFICATION</scope>
</reference>
<dbReference type="GO" id="GO:0000110">
    <property type="term" value="C:nucleotide-excision repair factor 1 complex"/>
    <property type="evidence" value="ECO:0007669"/>
    <property type="project" value="TreeGrafter"/>
</dbReference>
<dbReference type="PANTHER" id="PTHR12749:SF0">
    <property type="entry name" value="DNA EXCISION REPAIR PROTEIN ERCC-1"/>
    <property type="match status" value="1"/>
</dbReference>
<dbReference type="Pfam" id="PF14520">
    <property type="entry name" value="HHH_5"/>
    <property type="match status" value="1"/>
</dbReference>
<dbReference type="PANTHER" id="PTHR12749">
    <property type="entry name" value="EXCISION REPAIR CROSS-COMPLEMENTING 1 ERCC1"/>
    <property type="match status" value="1"/>
</dbReference>
<proteinExistence type="predicted"/>
<dbReference type="STRING" id="387005.A0A183HP10"/>
<reference evidence="1 2" key="2">
    <citation type="submission" date="2018-11" db="EMBL/GenBank/DDBJ databases">
        <authorList>
            <consortium name="Pathogen Informatics"/>
        </authorList>
    </citation>
    <scope>NUCLEOTIDE SEQUENCE [LARGE SCALE GENOMIC DNA]</scope>
</reference>
<dbReference type="WBParaSite" id="OFLC_0000922101-mRNA-1">
    <property type="protein sequence ID" value="OFLC_0000922101-mRNA-1"/>
    <property type="gene ID" value="OFLC_0000922101"/>
</dbReference>
<gene>
    <name evidence="1" type="ORF">OFLC_LOCUS9222</name>
</gene>
<organism evidence="3">
    <name type="scientific">Onchocerca flexuosa</name>
    <dbReference type="NCBI Taxonomy" id="387005"/>
    <lineage>
        <taxon>Eukaryota</taxon>
        <taxon>Metazoa</taxon>
        <taxon>Ecdysozoa</taxon>
        <taxon>Nematoda</taxon>
        <taxon>Chromadorea</taxon>
        <taxon>Rhabditida</taxon>
        <taxon>Spirurina</taxon>
        <taxon>Spiruromorpha</taxon>
        <taxon>Filarioidea</taxon>
        <taxon>Onchocercidae</taxon>
        <taxon>Onchocerca</taxon>
    </lineage>
</organism>
<dbReference type="Proteomes" id="UP000267606">
    <property type="component" value="Unassembled WGS sequence"/>
</dbReference>